<dbReference type="Proteomes" id="UP001165090">
    <property type="component" value="Unassembled WGS sequence"/>
</dbReference>
<feature type="region of interest" description="Disordered" evidence="1">
    <location>
        <begin position="70"/>
        <end position="110"/>
    </location>
</feature>
<organism evidence="2 3">
    <name type="scientific">Volvox africanus</name>
    <dbReference type="NCBI Taxonomy" id="51714"/>
    <lineage>
        <taxon>Eukaryota</taxon>
        <taxon>Viridiplantae</taxon>
        <taxon>Chlorophyta</taxon>
        <taxon>core chlorophytes</taxon>
        <taxon>Chlorophyceae</taxon>
        <taxon>CS clade</taxon>
        <taxon>Chlamydomonadales</taxon>
        <taxon>Volvocaceae</taxon>
        <taxon>Volvox</taxon>
    </lineage>
</organism>
<evidence type="ECO:0000256" key="1">
    <source>
        <dbReference type="SAM" id="MobiDB-lite"/>
    </source>
</evidence>
<gene>
    <name evidence="2" type="ORF">VaNZ11_012073</name>
</gene>
<feature type="compositionally biased region" description="Pro residues" evidence="1">
    <location>
        <begin position="96"/>
        <end position="110"/>
    </location>
</feature>
<reference evidence="2 3" key="1">
    <citation type="journal article" date="2023" name="IScience">
        <title>Expanded male sex-determining region conserved during the evolution of homothallism in the green alga Volvox.</title>
        <authorList>
            <person name="Yamamoto K."/>
            <person name="Matsuzaki R."/>
            <person name="Mahakham W."/>
            <person name="Heman W."/>
            <person name="Sekimoto H."/>
            <person name="Kawachi M."/>
            <person name="Minakuchi Y."/>
            <person name="Toyoda A."/>
            <person name="Nozaki H."/>
        </authorList>
    </citation>
    <scope>NUCLEOTIDE SEQUENCE [LARGE SCALE GENOMIC DNA]</scope>
    <source>
        <strain evidence="2 3">NIES-4468</strain>
    </source>
</reference>
<accession>A0ABQ5SCY9</accession>
<dbReference type="EMBL" id="BSDZ01000079">
    <property type="protein sequence ID" value="GLI67787.1"/>
    <property type="molecule type" value="Genomic_DNA"/>
</dbReference>
<evidence type="ECO:0000313" key="3">
    <source>
        <dbReference type="Proteomes" id="UP001165090"/>
    </source>
</evidence>
<evidence type="ECO:0000313" key="2">
    <source>
        <dbReference type="EMBL" id="GLI67787.1"/>
    </source>
</evidence>
<name>A0ABQ5SCY9_9CHLO</name>
<keyword evidence="3" id="KW-1185">Reference proteome</keyword>
<sequence length="110" mass="11647">RIETGKTLYEIESRWLHVYVDTFATTITTAAIATTITTTIATTIATAGHYRRQPATNAVTAITATIAITATKPPSTPPNETDSKIADTASIDAESPCPPPQPSSPPPLRK</sequence>
<comment type="caution">
    <text evidence="2">The sequence shown here is derived from an EMBL/GenBank/DDBJ whole genome shotgun (WGS) entry which is preliminary data.</text>
</comment>
<proteinExistence type="predicted"/>
<protein>
    <submittedName>
        <fullName evidence="2">Uncharacterized protein</fullName>
    </submittedName>
</protein>
<feature type="non-terminal residue" evidence="2">
    <location>
        <position position="1"/>
    </location>
</feature>